<keyword evidence="2" id="KW-1185">Reference proteome</keyword>
<evidence type="ECO:0000313" key="1">
    <source>
        <dbReference type="EMBL" id="AFK03466.1"/>
    </source>
</evidence>
<dbReference type="RefSeq" id="WP_015029163.1">
    <property type="nucleotide sequence ID" value="NC_018748.1"/>
</dbReference>
<reference evidence="1 2" key="1">
    <citation type="submission" date="2011-07" db="EMBL/GenBank/DDBJ databases">
        <title>The complete genome of chromosome of Emticicia oligotrophica DSM 17448.</title>
        <authorList>
            <consortium name="US DOE Joint Genome Institute (JGI-PGF)"/>
            <person name="Lucas S."/>
            <person name="Han J."/>
            <person name="Lapidus A."/>
            <person name="Bruce D."/>
            <person name="Goodwin L."/>
            <person name="Pitluck S."/>
            <person name="Peters L."/>
            <person name="Kyrpides N."/>
            <person name="Mavromatis K."/>
            <person name="Ivanova N."/>
            <person name="Ovchinnikova G."/>
            <person name="Teshima H."/>
            <person name="Detter J.C."/>
            <person name="Tapia R."/>
            <person name="Han C."/>
            <person name="Land M."/>
            <person name="Hauser L."/>
            <person name="Markowitz V."/>
            <person name="Cheng J.-F."/>
            <person name="Hugenholtz P."/>
            <person name="Woyke T."/>
            <person name="Wu D."/>
            <person name="Tindall B."/>
            <person name="Pomrenke H."/>
            <person name="Brambilla E."/>
            <person name="Klenk H.-P."/>
            <person name="Eisen J.A."/>
        </authorList>
    </citation>
    <scope>NUCLEOTIDE SEQUENCE [LARGE SCALE GENOMIC DNA]</scope>
    <source>
        <strain evidence="1 2">DSM 17448</strain>
    </source>
</reference>
<evidence type="ECO:0000313" key="2">
    <source>
        <dbReference type="Proteomes" id="UP000002875"/>
    </source>
</evidence>
<organism evidence="1 2">
    <name type="scientific">Emticicia oligotrophica (strain DSM 17448 / CIP 109782 / MTCC 6937 / GPTSA100-15)</name>
    <dbReference type="NCBI Taxonomy" id="929562"/>
    <lineage>
        <taxon>Bacteria</taxon>
        <taxon>Pseudomonadati</taxon>
        <taxon>Bacteroidota</taxon>
        <taxon>Cytophagia</taxon>
        <taxon>Cytophagales</taxon>
        <taxon>Leadbetterellaceae</taxon>
        <taxon>Emticicia</taxon>
    </lineage>
</organism>
<dbReference type="PANTHER" id="PTHR40455:SF1">
    <property type="entry name" value="ANTITOXIN HIGA"/>
    <property type="match status" value="1"/>
</dbReference>
<dbReference type="InterPro" id="IPR039060">
    <property type="entry name" value="Antitox_HigA"/>
</dbReference>
<dbReference type="EMBL" id="CP002961">
    <property type="protein sequence ID" value="AFK03466.1"/>
    <property type="molecule type" value="Genomic_DNA"/>
</dbReference>
<accession>A0ABM5N1W4</accession>
<protein>
    <submittedName>
        <fullName evidence="1">Transcription regulator with HTH domain</fullName>
    </submittedName>
</protein>
<dbReference type="Proteomes" id="UP000002875">
    <property type="component" value="Chromosome"/>
</dbReference>
<proteinExistence type="predicted"/>
<name>A0ABM5N1W4_EMTOG</name>
<gene>
    <name evidence="1" type="ordered locus">Emtol_2328</name>
</gene>
<sequence>MTMTLRPIKTDQEYETMLEWIDKQFDLSPDINSPEGEQLQIALLLIKAYEDVHHPIPTPDPIEAVKLKMEEKGLLNKDLVSWIGSKGYVSALLNKKKPLTLKLAKIFHQQLGIPAEVLLS</sequence>
<dbReference type="PANTHER" id="PTHR40455">
    <property type="entry name" value="ANTITOXIN HIGA"/>
    <property type="match status" value="1"/>
</dbReference>